<dbReference type="EMBL" id="SWLB01000001">
    <property type="protein sequence ID" value="KAF3341494.1"/>
    <property type="molecule type" value="Genomic_DNA"/>
</dbReference>
<proteinExistence type="predicted"/>
<dbReference type="GO" id="GO:0016746">
    <property type="term" value="F:acyltransferase activity"/>
    <property type="evidence" value="ECO:0007669"/>
    <property type="project" value="UniProtKB-KW"/>
</dbReference>
<keyword evidence="2" id="KW-0808">Transferase</keyword>
<organism evidence="2 3">
    <name type="scientific">Carex littledalei</name>
    <dbReference type="NCBI Taxonomy" id="544730"/>
    <lineage>
        <taxon>Eukaryota</taxon>
        <taxon>Viridiplantae</taxon>
        <taxon>Streptophyta</taxon>
        <taxon>Embryophyta</taxon>
        <taxon>Tracheophyta</taxon>
        <taxon>Spermatophyta</taxon>
        <taxon>Magnoliopsida</taxon>
        <taxon>Liliopsida</taxon>
        <taxon>Poales</taxon>
        <taxon>Cyperaceae</taxon>
        <taxon>Cyperoideae</taxon>
        <taxon>Cariceae</taxon>
        <taxon>Carex</taxon>
        <taxon>Carex subgen. Euthyceras</taxon>
    </lineage>
</organism>
<dbReference type="OrthoDB" id="1933852at2759"/>
<feature type="compositionally biased region" description="Polar residues" evidence="1">
    <location>
        <begin position="1"/>
        <end position="11"/>
    </location>
</feature>
<name>A0A833S0Y0_9POAL</name>
<keyword evidence="2" id="KW-0012">Acyltransferase</keyword>
<gene>
    <name evidence="2" type="ORF">FCM35_KLT00132</name>
</gene>
<sequence length="121" mass="13294">MVASSSDSSGESCRKRRRHKDSSLKARKTNTNPEGLTTAFGNWAPEVVARLHNNSLSCKRKLVEMMCSVFVASGIGVVKYHGPRPSMRPHQDEVGMLLGFPGQSKKLDKTICDIQCVLAYA</sequence>
<feature type="region of interest" description="Disordered" evidence="1">
    <location>
        <begin position="1"/>
        <end position="37"/>
    </location>
</feature>
<dbReference type="Proteomes" id="UP000623129">
    <property type="component" value="Unassembled WGS sequence"/>
</dbReference>
<protein>
    <submittedName>
        <fullName evidence="2">1-acyl-sn-glycerol-3-phosphate acyltransferase zeta isoform 1</fullName>
    </submittedName>
</protein>
<dbReference type="AlphaFoldDB" id="A0A833S0Y0"/>
<feature type="compositionally biased region" description="Basic residues" evidence="1">
    <location>
        <begin position="14"/>
        <end position="28"/>
    </location>
</feature>
<evidence type="ECO:0000313" key="3">
    <source>
        <dbReference type="Proteomes" id="UP000623129"/>
    </source>
</evidence>
<accession>A0A833S0Y0</accession>
<comment type="caution">
    <text evidence="2">The sequence shown here is derived from an EMBL/GenBank/DDBJ whole genome shotgun (WGS) entry which is preliminary data.</text>
</comment>
<keyword evidence="3" id="KW-1185">Reference proteome</keyword>
<evidence type="ECO:0000313" key="2">
    <source>
        <dbReference type="EMBL" id="KAF3341494.1"/>
    </source>
</evidence>
<reference evidence="2" key="1">
    <citation type="submission" date="2020-01" db="EMBL/GenBank/DDBJ databases">
        <title>Genome sequence of Kobresia littledalei, the first chromosome-level genome in the family Cyperaceae.</title>
        <authorList>
            <person name="Qu G."/>
        </authorList>
    </citation>
    <scope>NUCLEOTIDE SEQUENCE</scope>
    <source>
        <strain evidence="2">C.B.Clarke</strain>
        <tissue evidence="2">Leaf</tissue>
    </source>
</reference>
<evidence type="ECO:0000256" key="1">
    <source>
        <dbReference type="SAM" id="MobiDB-lite"/>
    </source>
</evidence>